<feature type="transmembrane region" description="Helical" evidence="1">
    <location>
        <begin position="315"/>
        <end position="338"/>
    </location>
</feature>
<dbReference type="Pfam" id="PF07670">
    <property type="entry name" value="Gate"/>
    <property type="match status" value="1"/>
</dbReference>
<protein>
    <recommendedName>
        <fullName evidence="2">Nucleoside transporter/FeoB GTPase Gate domain-containing protein</fullName>
    </recommendedName>
</protein>
<dbReference type="RefSeq" id="WP_014795056.1">
    <property type="nucleotide sequence ID" value="NC_018017.1"/>
</dbReference>
<feature type="transmembrane region" description="Helical" evidence="1">
    <location>
        <begin position="142"/>
        <end position="164"/>
    </location>
</feature>
<dbReference type="InterPro" id="IPR011642">
    <property type="entry name" value="Gate_dom"/>
</dbReference>
<dbReference type="STRING" id="756499.Desde_3288"/>
<dbReference type="KEGG" id="ddh:Desde_3288"/>
<dbReference type="AlphaFoldDB" id="I4AC91"/>
<evidence type="ECO:0000256" key="1">
    <source>
        <dbReference type="SAM" id="Phobius"/>
    </source>
</evidence>
<name>I4AC91_DESDJ</name>
<feature type="transmembrane region" description="Helical" evidence="1">
    <location>
        <begin position="208"/>
        <end position="228"/>
    </location>
</feature>
<feature type="transmembrane region" description="Helical" evidence="1">
    <location>
        <begin position="42"/>
        <end position="65"/>
    </location>
</feature>
<keyword evidence="1" id="KW-0472">Membrane</keyword>
<organism evidence="3 4">
    <name type="scientific">Desulfitobacterium dehalogenans (strain ATCC 51507 / DSM 9161 / JW/IU-DC1)</name>
    <dbReference type="NCBI Taxonomy" id="756499"/>
    <lineage>
        <taxon>Bacteria</taxon>
        <taxon>Bacillati</taxon>
        <taxon>Bacillota</taxon>
        <taxon>Clostridia</taxon>
        <taxon>Eubacteriales</taxon>
        <taxon>Desulfitobacteriaceae</taxon>
        <taxon>Desulfitobacterium</taxon>
    </lineage>
</organism>
<dbReference type="EMBL" id="CP003348">
    <property type="protein sequence ID" value="AFM01576.1"/>
    <property type="molecule type" value="Genomic_DNA"/>
</dbReference>
<evidence type="ECO:0000259" key="2">
    <source>
        <dbReference type="Pfam" id="PF07670"/>
    </source>
</evidence>
<feature type="transmembrane region" description="Helical" evidence="1">
    <location>
        <begin position="240"/>
        <end position="262"/>
    </location>
</feature>
<reference evidence="3 4" key="2">
    <citation type="journal article" date="2015" name="J. Bacteriol.">
        <title>Genomic, proteomic, and biochemical analysis of the organohalide respiratory pathway in Desulfitobacterium dehalogenans.</title>
        <authorList>
            <person name="Kruse T."/>
            <person name="van de Pas B.A."/>
            <person name="Atteia A."/>
            <person name="Krab K."/>
            <person name="Hagen W.R."/>
            <person name="Goodwin L."/>
            <person name="Chain P."/>
            <person name="Boeren S."/>
            <person name="Maphosa F."/>
            <person name="Schraa G."/>
            <person name="de Vos W.M."/>
            <person name="van der Oost J."/>
            <person name="Smidt H."/>
            <person name="Stams A.J."/>
        </authorList>
    </citation>
    <scope>NUCLEOTIDE SEQUENCE [LARGE SCALE GENOMIC DNA]</scope>
    <source>
        <strain evidence="4">ATCC 51507 / DSM 9161 / JW/IU-DC1</strain>
    </source>
</reference>
<feature type="transmembrane region" description="Helical" evidence="1">
    <location>
        <begin position="282"/>
        <end position="303"/>
    </location>
</feature>
<dbReference type="Proteomes" id="UP000006053">
    <property type="component" value="Chromosome"/>
</dbReference>
<evidence type="ECO:0000313" key="4">
    <source>
        <dbReference type="Proteomes" id="UP000006053"/>
    </source>
</evidence>
<sequence>MASIFRVIPFFLLALGMFYYPQEVVRSAADGLSLWWHYVLPALLPFFILSELLLASGFVHFMGVLMEPLMRPVFRLPGQASFVVAMSLTSGIPIGAILTTRLCKENALTQIEGERLLTFTCNPSPGFMFGAVASSMLLKPELGIVLVGSVYLGNLLVGILFRFYGAQKASPSPASASLSRAFIELRKAQGQDLRPFGQMFGDAVRQSVNTILVVGGFIVFFSVLVNMLETYHITHSIGIFIHWLSGGLITSQEVSALMNGVLEATLGCRSVIDSFSSLNLKVGLLAAVLGWGGLSTFAQVASFTGTAGLRLLPFVIGRILHSILALVLSQLFLNLMKIPVFDLHLAPGPSGFMETWQMSSWVFCGIMLFFLLLSLGIRVFYSLK</sequence>
<feature type="transmembrane region" description="Helical" evidence="1">
    <location>
        <begin position="358"/>
        <end position="381"/>
    </location>
</feature>
<keyword evidence="1" id="KW-0812">Transmembrane</keyword>
<proteinExistence type="predicted"/>
<dbReference type="OrthoDB" id="1645614at2"/>
<keyword evidence="1" id="KW-1133">Transmembrane helix</keyword>
<dbReference type="HOGENOM" id="CLU_051469_1_0_9"/>
<accession>I4AC91</accession>
<keyword evidence="4" id="KW-1185">Reference proteome</keyword>
<dbReference type="eggNOG" id="COG3314">
    <property type="taxonomic scope" value="Bacteria"/>
</dbReference>
<evidence type="ECO:0000313" key="3">
    <source>
        <dbReference type="EMBL" id="AFM01576.1"/>
    </source>
</evidence>
<gene>
    <name evidence="3" type="ordered locus">Desde_3288</name>
</gene>
<reference evidence="4" key="1">
    <citation type="submission" date="2012-06" db="EMBL/GenBank/DDBJ databases">
        <title>Complete sequence of Desulfitobacterium dehalogenans ATCC 51507.</title>
        <authorList>
            <person name="Lucas S."/>
            <person name="Han J."/>
            <person name="Lapidus A."/>
            <person name="Cheng J.-F."/>
            <person name="Goodwin L."/>
            <person name="Pitluck S."/>
            <person name="Peters L."/>
            <person name="Ovchinnikova G."/>
            <person name="Teshima H."/>
            <person name="Detter J.C."/>
            <person name="Han C."/>
            <person name="Tapia R."/>
            <person name="Land M."/>
            <person name="Hauser L."/>
            <person name="Kyrpides N."/>
            <person name="Ivanova N."/>
            <person name="Pagani I."/>
            <person name="Kruse T."/>
            <person name="de Vos W.M."/>
            <person name="Smidt H."/>
            <person name="Woyke T."/>
        </authorList>
    </citation>
    <scope>NUCLEOTIDE SEQUENCE [LARGE SCALE GENOMIC DNA]</scope>
    <source>
        <strain evidence="4">ATCC 51507 / DSM 9161 / JW/IU-DC1</strain>
    </source>
</reference>
<feature type="domain" description="Nucleoside transporter/FeoB GTPase Gate" evidence="2">
    <location>
        <begin position="39"/>
        <end position="108"/>
    </location>
</feature>